<organism evidence="2 3">
    <name type="scientific">Sphingomonas natans</name>
    <dbReference type="NCBI Taxonomy" id="3063330"/>
    <lineage>
        <taxon>Bacteria</taxon>
        <taxon>Pseudomonadati</taxon>
        <taxon>Pseudomonadota</taxon>
        <taxon>Alphaproteobacteria</taxon>
        <taxon>Sphingomonadales</taxon>
        <taxon>Sphingomonadaceae</taxon>
        <taxon>Sphingomonas</taxon>
    </lineage>
</organism>
<evidence type="ECO:0000313" key="3">
    <source>
        <dbReference type="Proteomes" id="UP001169764"/>
    </source>
</evidence>
<name>A0ABT8Y7M7_9SPHN</name>
<comment type="caution">
    <text evidence="2">The sequence shown here is derived from an EMBL/GenBank/DDBJ whole genome shotgun (WGS) entry which is preliminary data.</text>
</comment>
<keyword evidence="3" id="KW-1185">Reference proteome</keyword>
<dbReference type="EMBL" id="JAUOTP010000002">
    <property type="protein sequence ID" value="MDO6413700.1"/>
    <property type="molecule type" value="Genomic_DNA"/>
</dbReference>
<dbReference type="InterPro" id="IPR009683">
    <property type="entry name" value="Extensin-like_C"/>
</dbReference>
<evidence type="ECO:0000313" key="2">
    <source>
        <dbReference type="EMBL" id="MDO6413700.1"/>
    </source>
</evidence>
<dbReference type="Proteomes" id="UP001169764">
    <property type="component" value="Unassembled WGS sequence"/>
</dbReference>
<protein>
    <submittedName>
        <fullName evidence="2">Extensin family protein</fullName>
    </submittedName>
</protein>
<proteinExistence type="predicted"/>
<evidence type="ECO:0000259" key="1">
    <source>
        <dbReference type="Pfam" id="PF06904"/>
    </source>
</evidence>
<dbReference type="Pfam" id="PF06904">
    <property type="entry name" value="Extensin-like_C"/>
    <property type="match status" value="1"/>
</dbReference>
<reference evidence="2" key="1">
    <citation type="submission" date="2023-07" db="EMBL/GenBank/DDBJ databases">
        <authorList>
            <person name="Kim M."/>
        </authorList>
    </citation>
    <scope>NUCLEOTIDE SEQUENCE</scope>
    <source>
        <strain evidence="2">BIUV-7</strain>
    </source>
</reference>
<dbReference type="RefSeq" id="WP_303540338.1">
    <property type="nucleotide sequence ID" value="NZ_JAUOTP010000002.1"/>
</dbReference>
<accession>A0ABT8Y7M7</accession>
<sequence>MTFLTPARLIAPLVAIGLLALVWLLLPGPPGRSATLDLGEPIGSVTHRRLAGLGESGACRAALDRAGIAYRAIPPRTAPDTCAFDDGIAWRPGGAREALYAPTAPALACPLAAGLALWEWDIVQPAAASLLGSPVVRIDHFGSFACRRIYGRESGAWSRHARAQAIDVAGFRLADGRQITIAADWKGETPESRFLHRVRDGGCRVFGTTLSPDYNDAHRDHLHLDEGGTVWSLCR</sequence>
<feature type="domain" description="Extensin-like C-terminal" evidence="1">
    <location>
        <begin position="58"/>
        <end position="235"/>
    </location>
</feature>
<gene>
    <name evidence="2" type="ORF">Q4F19_04825</name>
</gene>